<sequence>MAVCALRAECRAAALARSFTDAQLNRWHAGQEVADAALIVVSELVTNAVLHSGATGVSLRLDRTAEEIVIRVEDDGTWRERTTAYRDDQAGQLAENGRGLHLVHAHATDYGVHHTLVGTCAWACLPWPRSER</sequence>
<protein>
    <submittedName>
        <fullName evidence="3">ATP-binding protein</fullName>
    </submittedName>
</protein>
<keyword evidence="4" id="KW-1185">Reference proteome</keyword>
<name>A0ABT1PJ03_9ACTN</name>
<dbReference type="GO" id="GO:0005524">
    <property type="term" value="F:ATP binding"/>
    <property type="evidence" value="ECO:0007669"/>
    <property type="project" value="UniProtKB-KW"/>
</dbReference>
<comment type="caution">
    <text evidence="3">The sequence shown here is derived from an EMBL/GenBank/DDBJ whole genome shotgun (WGS) entry which is preliminary data.</text>
</comment>
<keyword evidence="3" id="KW-0547">Nucleotide-binding</keyword>
<keyword evidence="1" id="KW-0723">Serine/threonine-protein kinase</keyword>
<evidence type="ECO:0000259" key="2">
    <source>
        <dbReference type="Pfam" id="PF13581"/>
    </source>
</evidence>
<dbReference type="EMBL" id="JANFNH010000040">
    <property type="protein sequence ID" value="MCQ4045329.1"/>
    <property type="molecule type" value="Genomic_DNA"/>
</dbReference>
<dbReference type="RefSeq" id="WP_255931462.1">
    <property type="nucleotide sequence ID" value="NZ_JANFNH010000040.1"/>
</dbReference>
<dbReference type="PANTHER" id="PTHR35526:SF3">
    <property type="entry name" value="ANTI-SIGMA-F FACTOR RSBW"/>
    <property type="match status" value="1"/>
</dbReference>
<dbReference type="Pfam" id="PF13581">
    <property type="entry name" value="HATPase_c_2"/>
    <property type="match status" value="1"/>
</dbReference>
<keyword evidence="3" id="KW-0067">ATP-binding</keyword>
<dbReference type="PANTHER" id="PTHR35526">
    <property type="entry name" value="ANTI-SIGMA-F FACTOR RSBW-RELATED"/>
    <property type="match status" value="1"/>
</dbReference>
<evidence type="ECO:0000256" key="1">
    <source>
        <dbReference type="ARBA" id="ARBA00022527"/>
    </source>
</evidence>
<dbReference type="SUPFAM" id="SSF55874">
    <property type="entry name" value="ATPase domain of HSP90 chaperone/DNA topoisomerase II/histidine kinase"/>
    <property type="match status" value="1"/>
</dbReference>
<dbReference type="Gene3D" id="3.30.565.10">
    <property type="entry name" value="Histidine kinase-like ATPase, C-terminal domain"/>
    <property type="match status" value="1"/>
</dbReference>
<evidence type="ECO:0000313" key="4">
    <source>
        <dbReference type="Proteomes" id="UP001206206"/>
    </source>
</evidence>
<dbReference type="InterPro" id="IPR050267">
    <property type="entry name" value="Anti-sigma-factor_SerPK"/>
</dbReference>
<keyword evidence="1" id="KW-0418">Kinase</keyword>
<reference evidence="3 4" key="1">
    <citation type="submission" date="2022-06" db="EMBL/GenBank/DDBJ databases">
        <title>Draft genome sequence of type strain Streptomyces rubrisoli DSM 42083.</title>
        <authorList>
            <person name="Duangmal K."/>
            <person name="Klaysubun C."/>
        </authorList>
    </citation>
    <scope>NUCLEOTIDE SEQUENCE [LARGE SCALE GENOMIC DNA]</scope>
    <source>
        <strain evidence="3 4">DSM 42083</strain>
    </source>
</reference>
<dbReference type="InterPro" id="IPR036890">
    <property type="entry name" value="HATPase_C_sf"/>
</dbReference>
<accession>A0ABT1PJ03</accession>
<evidence type="ECO:0000313" key="3">
    <source>
        <dbReference type="EMBL" id="MCQ4045329.1"/>
    </source>
</evidence>
<keyword evidence="1" id="KW-0808">Transferase</keyword>
<dbReference type="Proteomes" id="UP001206206">
    <property type="component" value="Unassembled WGS sequence"/>
</dbReference>
<organism evidence="3 4">
    <name type="scientific">Streptantibioticus rubrisoli</name>
    <dbReference type="NCBI Taxonomy" id="1387313"/>
    <lineage>
        <taxon>Bacteria</taxon>
        <taxon>Bacillati</taxon>
        <taxon>Actinomycetota</taxon>
        <taxon>Actinomycetes</taxon>
        <taxon>Kitasatosporales</taxon>
        <taxon>Streptomycetaceae</taxon>
        <taxon>Streptantibioticus</taxon>
    </lineage>
</organism>
<gene>
    <name evidence="3" type="ORF">NON19_25685</name>
</gene>
<feature type="domain" description="Histidine kinase/HSP90-like ATPase" evidence="2">
    <location>
        <begin position="7"/>
        <end position="123"/>
    </location>
</feature>
<dbReference type="InterPro" id="IPR003594">
    <property type="entry name" value="HATPase_dom"/>
</dbReference>
<dbReference type="CDD" id="cd16936">
    <property type="entry name" value="HATPase_RsbW-like"/>
    <property type="match status" value="1"/>
</dbReference>
<proteinExistence type="predicted"/>